<protein>
    <recommendedName>
        <fullName evidence="4">DUF4363 family protein</fullName>
    </recommendedName>
</protein>
<dbReference type="InterPro" id="IPR025373">
    <property type="entry name" value="DUF4363"/>
</dbReference>
<keyword evidence="1" id="KW-0812">Transmembrane</keyword>
<gene>
    <name evidence="2" type="ORF">CaldiYA01_14890</name>
</gene>
<name>A0ABN6EC22_9FIRM</name>
<evidence type="ECO:0000313" key="2">
    <source>
        <dbReference type="EMBL" id="BCS81529.1"/>
    </source>
</evidence>
<sequence length="126" mass="14851">MKVWATVGGFLILITVLMLISMHIILGATAKIESGLSDLYENVIENNYYLAKSNYLDIVKKWNEYKKSWAMLIEHQEIDKIDEELTKINEYLLEQNRVLLISEIGLLKFYIRHVREMTLLKIENIF</sequence>
<reference evidence="2 3" key="1">
    <citation type="submission" date="2021-02" db="EMBL/GenBank/DDBJ databases">
        <title>Nitrogen-fixing ability and nitrogen fixation related genes of thermophilic fermentative bacteria in the genus Caldicellulosiruptor.</title>
        <authorList>
            <person name="Chen Y."/>
            <person name="Nishihara A."/>
            <person name="Haruta S."/>
        </authorList>
    </citation>
    <scope>NUCLEOTIDE SEQUENCE [LARGE SCALE GENOMIC DNA]</scope>
    <source>
        <strain evidence="2 3">YA01</strain>
    </source>
</reference>
<dbReference type="RefSeq" id="WP_207178359.1">
    <property type="nucleotide sequence ID" value="NZ_AP024480.1"/>
</dbReference>
<evidence type="ECO:0000256" key="1">
    <source>
        <dbReference type="SAM" id="Phobius"/>
    </source>
</evidence>
<accession>A0ABN6EC22</accession>
<organism evidence="2 3">
    <name type="scientific">Caldicellulosiruptor diazotrophicus</name>
    <dbReference type="NCBI Taxonomy" id="2806205"/>
    <lineage>
        <taxon>Bacteria</taxon>
        <taxon>Bacillati</taxon>
        <taxon>Bacillota</taxon>
        <taxon>Bacillota incertae sedis</taxon>
        <taxon>Caldicellulosiruptorales</taxon>
        <taxon>Caldicellulosiruptoraceae</taxon>
        <taxon>Caldicellulosiruptor</taxon>
    </lineage>
</organism>
<dbReference type="EMBL" id="AP024480">
    <property type="protein sequence ID" value="BCS81529.1"/>
    <property type="molecule type" value="Genomic_DNA"/>
</dbReference>
<keyword evidence="1" id="KW-0472">Membrane</keyword>
<keyword evidence="1" id="KW-1133">Transmembrane helix</keyword>
<proteinExistence type="predicted"/>
<evidence type="ECO:0000313" key="3">
    <source>
        <dbReference type="Proteomes" id="UP000663623"/>
    </source>
</evidence>
<feature type="transmembrane region" description="Helical" evidence="1">
    <location>
        <begin position="6"/>
        <end position="26"/>
    </location>
</feature>
<dbReference type="Pfam" id="PF14276">
    <property type="entry name" value="DUF4363"/>
    <property type="match status" value="1"/>
</dbReference>
<dbReference type="Proteomes" id="UP000663623">
    <property type="component" value="Chromosome"/>
</dbReference>
<keyword evidence="3" id="KW-1185">Reference proteome</keyword>
<evidence type="ECO:0008006" key="4">
    <source>
        <dbReference type="Google" id="ProtNLM"/>
    </source>
</evidence>